<dbReference type="OrthoDB" id="432528at2759"/>
<keyword evidence="1" id="KW-0880">Kelch repeat</keyword>
<organism evidence="3 4">
    <name type="scientific">Gigaspora margarita</name>
    <dbReference type="NCBI Taxonomy" id="4874"/>
    <lineage>
        <taxon>Eukaryota</taxon>
        <taxon>Fungi</taxon>
        <taxon>Fungi incertae sedis</taxon>
        <taxon>Mucoromycota</taxon>
        <taxon>Glomeromycotina</taxon>
        <taxon>Glomeromycetes</taxon>
        <taxon>Diversisporales</taxon>
        <taxon>Gigasporaceae</taxon>
        <taxon>Gigaspora</taxon>
    </lineage>
</organism>
<keyword evidence="4" id="KW-1185">Reference proteome</keyword>
<dbReference type="Pfam" id="PF24681">
    <property type="entry name" value="Kelch_KLHDC2_KLHL20_DRC7"/>
    <property type="match status" value="1"/>
</dbReference>
<dbReference type="InterPro" id="IPR011043">
    <property type="entry name" value="Gal_Oxase/kelch_b-propeller"/>
</dbReference>
<dbReference type="Gene3D" id="2.120.10.80">
    <property type="entry name" value="Kelch-type beta propeller"/>
    <property type="match status" value="1"/>
</dbReference>
<proteinExistence type="predicted"/>
<comment type="caution">
    <text evidence="3">The sequence shown here is derived from an EMBL/GenBank/DDBJ whole genome shotgun (WGS) entry which is preliminary data.</text>
</comment>
<name>A0A8H4B0C9_GIGMA</name>
<dbReference type="SUPFAM" id="SSF50965">
    <property type="entry name" value="Galactose oxidase, central domain"/>
    <property type="match status" value="1"/>
</dbReference>
<gene>
    <name evidence="3" type="ORF">F8M41_024807</name>
</gene>
<dbReference type="AlphaFoldDB" id="A0A8H4B0C9"/>
<dbReference type="PANTHER" id="PTHR46093:SF3">
    <property type="entry name" value="ACYL-COA-BINDING DOMAIN-CONTAINING PROTEIN 4"/>
    <property type="match status" value="1"/>
</dbReference>
<protein>
    <submittedName>
        <fullName evidence="3">Galactose oxidase</fullName>
    </submittedName>
</protein>
<dbReference type="PANTHER" id="PTHR46093">
    <property type="entry name" value="ACYL-COA-BINDING DOMAIN-CONTAINING PROTEIN 5"/>
    <property type="match status" value="1"/>
</dbReference>
<keyword evidence="2" id="KW-0677">Repeat</keyword>
<sequence>MTWSTILPQLQNVDISTDYATVLLPDGVIVYIGGRAVAGVARSDLNHTIDGSSIEPRNGHSAVLTKRGDIIVYGGETSTNGTNPMQSDVLVLDTNTWEWSNPNISSINAPPPLLGHSAAIYGNYMILAFGQASSTHYNNIYILDVEHYTWVTTITSAN</sequence>
<evidence type="ECO:0000313" key="3">
    <source>
        <dbReference type="EMBL" id="KAF0550232.1"/>
    </source>
</evidence>
<dbReference type="Proteomes" id="UP000439903">
    <property type="component" value="Unassembled WGS sequence"/>
</dbReference>
<dbReference type="InterPro" id="IPR015915">
    <property type="entry name" value="Kelch-typ_b-propeller"/>
</dbReference>
<reference evidence="3 4" key="1">
    <citation type="journal article" date="2019" name="Environ. Microbiol.">
        <title>At the nexus of three kingdoms: the genome of the mycorrhizal fungus Gigaspora margarita provides insights into plant, endobacterial and fungal interactions.</title>
        <authorList>
            <person name="Venice F."/>
            <person name="Ghignone S."/>
            <person name="Salvioli di Fossalunga A."/>
            <person name="Amselem J."/>
            <person name="Novero M."/>
            <person name="Xianan X."/>
            <person name="Sedzielewska Toro K."/>
            <person name="Morin E."/>
            <person name="Lipzen A."/>
            <person name="Grigoriev I.V."/>
            <person name="Henrissat B."/>
            <person name="Martin F.M."/>
            <person name="Bonfante P."/>
        </authorList>
    </citation>
    <scope>NUCLEOTIDE SEQUENCE [LARGE SCALE GENOMIC DNA]</scope>
    <source>
        <strain evidence="3 4">BEG34</strain>
    </source>
</reference>
<evidence type="ECO:0000256" key="1">
    <source>
        <dbReference type="ARBA" id="ARBA00022441"/>
    </source>
</evidence>
<accession>A0A8H4B0C9</accession>
<evidence type="ECO:0000256" key="2">
    <source>
        <dbReference type="ARBA" id="ARBA00022737"/>
    </source>
</evidence>
<evidence type="ECO:0000313" key="4">
    <source>
        <dbReference type="Proteomes" id="UP000439903"/>
    </source>
</evidence>
<dbReference type="EMBL" id="WTPW01000087">
    <property type="protein sequence ID" value="KAF0550232.1"/>
    <property type="molecule type" value="Genomic_DNA"/>
</dbReference>